<dbReference type="AlphaFoldDB" id="A0A3S0QFX9"/>
<evidence type="ECO:0000259" key="5">
    <source>
        <dbReference type="PROSITE" id="PS51352"/>
    </source>
</evidence>
<name>A0A3S0QFX9_9BACT</name>
<dbReference type="InterPro" id="IPR013766">
    <property type="entry name" value="Thioredoxin_domain"/>
</dbReference>
<organism evidence="6 7">
    <name type="scientific">Hymenobacter gummosus</name>
    <dbReference type="NCBI Taxonomy" id="1776032"/>
    <lineage>
        <taxon>Bacteria</taxon>
        <taxon>Pseudomonadati</taxon>
        <taxon>Bacteroidota</taxon>
        <taxon>Cytophagia</taxon>
        <taxon>Cytophagales</taxon>
        <taxon>Hymenobacteraceae</taxon>
        <taxon>Hymenobacter</taxon>
    </lineage>
</organism>
<keyword evidence="2" id="KW-0201">Cytochrome c-type biogenesis</keyword>
<dbReference type="PANTHER" id="PTHR42852">
    <property type="entry name" value="THIOL:DISULFIDE INTERCHANGE PROTEIN DSBE"/>
    <property type="match status" value="1"/>
</dbReference>
<evidence type="ECO:0000313" key="6">
    <source>
        <dbReference type="EMBL" id="RTQ47162.1"/>
    </source>
</evidence>
<sequence length="379" mass="41234">MKFLLQGSALLLTLLAAQTPPSETYVLKGKLSPKADVTKAYLSYSLNKQRTVDSVTVQNGAFEFKGAPAEPLLARLTFAHKGTTYAKSQDVTEVYLEKGTILVSGADSARRAKVTGTPLNAEAAKLDAQLKPLSTKYEAYVKEFRALPKEKQSDAATIQALEAKLDPLDEQEKQVYAAYVKANPGSRFSLFALPKAIGYVPKADEFAALYGGLTPALRATPQGVRLAEQLKKVQKTAIGAVAPDFTQNDPDGKPVSLSSLRGKYVLIDFWASWCGPCRRENPNVVKAYNAYKDQGFTVLGVSLDKPTGRDAWLKAIQNDGLTWQHVSDLKFWQNAAAQEYGVQAIPQNFLIDPQGKIVAANLTGEALHSTLGRLLKKTN</sequence>
<keyword evidence="7" id="KW-1185">Reference proteome</keyword>
<protein>
    <submittedName>
        <fullName evidence="6">AhpC/TSA family protein</fullName>
    </submittedName>
</protein>
<dbReference type="CDD" id="cd02966">
    <property type="entry name" value="TlpA_like_family"/>
    <property type="match status" value="1"/>
</dbReference>
<dbReference type="InterPro" id="IPR036249">
    <property type="entry name" value="Thioredoxin-like_sf"/>
</dbReference>
<accession>A0A3S0QFX9</accession>
<dbReference type="EMBL" id="RXOF01000013">
    <property type="protein sequence ID" value="RTQ47162.1"/>
    <property type="molecule type" value="Genomic_DNA"/>
</dbReference>
<comment type="subcellular location">
    <subcellularLocation>
        <location evidence="1">Cell envelope</location>
    </subcellularLocation>
</comment>
<dbReference type="Gene3D" id="3.40.30.10">
    <property type="entry name" value="Glutaredoxin"/>
    <property type="match status" value="1"/>
</dbReference>
<dbReference type="InterPro" id="IPR000866">
    <property type="entry name" value="AhpC/TSA"/>
</dbReference>
<dbReference type="InterPro" id="IPR050553">
    <property type="entry name" value="Thioredoxin_ResA/DsbE_sf"/>
</dbReference>
<gene>
    <name evidence="6" type="ORF">EJV47_19905</name>
</gene>
<keyword evidence="4" id="KW-0676">Redox-active center</keyword>
<dbReference type="InterPro" id="IPR017937">
    <property type="entry name" value="Thioredoxin_CS"/>
</dbReference>
<dbReference type="Proteomes" id="UP000282184">
    <property type="component" value="Unassembled WGS sequence"/>
</dbReference>
<dbReference type="GO" id="GO:0016491">
    <property type="term" value="F:oxidoreductase activity"/>
    <property type="evidence" value="ECO:0007669"/>
    <property type="project" value="InterPro"/>
</dbReference>
<dbReference type="RefSeq" id="WP_126694961.1">
    <property type="nucleotide sequence ID" value="NZ_RXOF01000013.1"/>
</dbReference>
<reference evidence="6 7" key="1">
    <citation type="submission" date="2018-12" db="EMBL/GenBank/DDBJ databases">
        <title>Hymenobacter gummosus sp. nov., isolated from a spring.</title>
        <authorList>
            <person name="Nie L."/>
        </authorList>
    </citation>
    <scope>NUCLEOTIDE SEQUENCE [LARGE SCALE GENOMIC DNA]</scope>
    <source>
        <strain evidence="6 7">KCTC 52166</strain>
    </source>
</reference>
<feature type="domain" description="Thioredoxin" evidence="5">
    <location>
        <begin position="236"/>
        <end position="379"/>
    </location>
</feature>
<dbReference type="GO" id="GO:0016209">
    <property type="term" value="F:antioxidant activity"/>
    <property type="evidence" value="ECO:0007669"/>
    <property type="project" value="InterPro"/>
</dbReference>
<evidence type="ECO:0000256" key="3">
    <source>
        <dbReference type="ARBA" id="ARBA00023157"/>
    </source>
</evidence>
<evidence type="ECO:0000256" key="2">
    <source>
        <dbReference type="ARBA" id="ARBA00022748"/>
    </source>
</evidence>
<dbReference type="Pfam" id="PF14289">
    <property type="entry name" value="DUF4369"/>
    <property type="match status" value="1"/>
</dbReference>
<dbReference type="PROSITE" id="PS00194">
    <property type="entry name" value="THIOREDOXIN_1"/>
    <property type="match status" value="1"/>
</dbReference>
<dbReference type="OrthoDB" id="6399635at2"/>
<evidence type="ECO:0000256" key="1">
    <source>
        <dbReference type="ARBA" id="ARBA00004196"/>
    </source>
</evidence>
<dbReference type="GO" id="GO:0017004">
    <property type="term" value="P:cytochrome complex assembly"/>
    <property type="evidence" value="ECO:0007669"/>
    <property type="project" value="UniProtKB-KW"/>
</dbReference>
<dbReference type="PANTHER" id="PTHR42852:SF6">
    <property type="entry name" value="THIOL:DISULFIDE INTERCHANGE PROTEIN DSBE"/>
    <property type="match status" value="1"/>
</dbReference>
<dbReference type="Pfam" id="PF00578">
    <property type="entry name" value="AhpC-TSA"/>
    <property type="match status" value="1"/>
</dbReference>
<proteinExistence type="predicted"/>
<keyword evidence="3" id="KW-1015">Disulfide bond</keyword>
<dbReference type="PROSITE" id="PS51352">
    <property type="entry name" value="THIOREDOXIN_2"/>
    <property type="match status" value="1"/>
</dbReference>
<evidence type="ECO:0000313" key="7">
    <source>
        <dbReference type="Proteomes" id="UP000282184"/>
    </source>
</evidence>
<dbReference type="SUPFAM" id="SSF52833">
    <property type="entry name" value="Thioredoxin-like"/>
    <property type="match status" value="1"/>
</dbReference>
<evidence type="ECO:0000256" key="4">
    <source>
        <dbReference type="ARBA" id="ARBA00023284"/>
    </source>
</evidence>
<dbReference type="InterPro" id="IPR025380">
    <property type="entry name" value="DUF4369"/>
</dbReference>
<comment type="caution">
    <text evidence="6">The sequence shown here is derived from an EMBL/GenBank/DDBJ whole genome shotgun (WGS) entry which is preliminary data.</text>
</comment>
<dbReference type="GO" id="GO:0030313">
    <property type="term" value="C:cell envelope"/>
    <property type="evidence" value="ECO:0007669"/>
    <property type="project" value="UniProtKB-SubCell"/>
</dbReference>